<evidence type="ECO:0000256" key="1">
    <source>
        <dbReference type="ARBA" id="ARBA00004429"/>
    </source>
</evidence>
<dbReference type="InterPro" id="IPR035906">
    <property type="entry name" value="MetI-like_sf"/>
</dbReference>
<dbReference type="GO" id="GO:0005886">
    <property type="term" value="C:plasma membrane"/>
    <property type="evidence" value="ECO:0007669"/>
    <property type="project" value="UniProtKB-SubCell"/>
</dbReference>
<feature type="transmembrane region" description="Helical" evidence="7">
    <location>
        <begin position="201"/>
        <end position="227"/>
    </location>
</feature>
<keyword evidence="3" id="KW-1003">Cell membrane</keyword>
<dbReference type="InterPro" id="IPR051204">
    <property type="entry name" value="ABC_transp_perm/SBD"/>
</dbReference>
<dbReference type="InterPro" id="IPR000515">
    <property type="entry name" value="MetI-like"/>
</dbReference>
<proteinExistence type="inferred from homology"/>
<dbReference type="Pfam" id="PF00528">
    <property type="entry name" value="BPD_transp_1"/>
    <property type="match status" value="1"/>
</dbReference>
<dbReference type="Gene3D" id="1.10.3720.10">
    <property type="entry name" value="MetI-like"/>
    <property type="match status" value="1"/>
</dbReference>
<evidence type="ECO:0000256" key="6">
    <source>
        <dbReference type="ARBA" id="ARBA00023136"/>
    </source>
</evidence>
<keyword evidence="10" id="KW-1185">Reference proteome</keyword>
<feature type="transmembrane region" description="Helical" evidence="7">
    <location>
        <begin position="117"/>
        <end position="145"/>
    </location>
</feature>
<accession>A0A0J5L6R0</accession>
<keyword evidence="4 7" id="KW-0812">Transmembrane</keyword>
<comment type="similarity">
    <text evidence="7">Belongs to the binding-protein-dependent transport system permease family.</text>
</comment>
<evidence type="ECO:0000256" key="2">
    <source>
        <dbReference type="ARBA" id="ARBA00022448"/>
    </source>
</evidence>
<dbReference type="Proteomes" id="UP000036196">
    <property type="component" value="Unassembled WGS sequence"/>
</dbReference>
<keyword evidence="3" id="KW-0997">Cell inner membrane</keyword>
<dbReference type="GO" id="GO:0055085">
    <property type="term" value="P:transmembrane transport"/>
    <property type="evidence" value="ECO:0007669"/>
    <property type="project" value="InterPro"/>
</dbReference>
<dbReference type="PANTHER" id="PTHR30177">
    <property type="entry name" value="GLYCINE BETAINE/L-PROLINE TRANSPORT SYSTEM PERMEASE PROTEIN PROW"/>
    <property type="match status" value="1"/>
</dbReference>
<evidence type="ECO:0000256" key="7">
    <source>
        <dbReference type="RuleBase" id="RU363032"/>
    </source>
</evidence>
<keyword evidence="6 7" id="KW-0472">Membrane</keyword>
<evidence type="ECO:0000256" key="5">
    <source>
        <dbReference type="ARBA" id="ARBA00022989"/>
    </source>
</evidence>
<dbReference type="AlphaFoldDB" id="A0A0J5L6R0"/>
<gene>
    <name evidence="9" type="ORF">ABW06_10885</name>
</gene>
<dbReference type="eggNOG" id="COG1174">
    <property type="taxonomic scope" value="Bacteria"/>
</dbReference>
<evidence type="ECO:0000256" key="3">
    <source>
        <dbReference type="ARBA" id="ARBA00022519"/>
    </source>
</evidence>
<keyword evidence="2 7" id="KW-0813">Transport</keyword>
<dbReference type="PATRIC" id="fig|61647.15.peg.5560"/>
<comment type="caution">
    <text evidence="9">The sequence shown here is derived from an EMBL/GenBank/DDBJ whole genome shotgun (WGS) entry which is preliminary data.</text>
</comment>
<keyword evidence="5 7" id="KW-1133">Transmembrane helix</keyword>
<dbReference type="CDD" id="cd06261">
    <property type="entry name" value="TM_PBP2"/>
    <property type="match status" value="1"/>
</dbReference>
<dbReference type="PROSITE" id="PS50928">
    <property type="entry name" value="ABC_TM1"/>
    <property type="match status" value="1"/>
</dbReference>
<evidence type="ECO:0000313" key="9">
    <source>
        <dbReference type="EMBL" id="KMK13949.1"/>
    </source>
</evidence>
<comment type="subcellular location">
    <subcellularLocation>
        <location evidence="1">Cell inner membrane</location>
        <topology evidence="1">Multi-pass membrane protein</topology>
    </subcellularLocation>
    <subcellularLocation>
        <location evidence="7">Cell membrane</location>
        <topology evidence="7">Multi-pass membrane protein</topology>
    </subcellularLocation>
</comment>
<dbReference type="PANTHER" id="PTHR30177:SF32">
    <property type="entry name" value="GLYCINE BETAINE UPTAKE SYSTEM PERMEASE PROTEIN YEHW"/>
    <property type="match status" value="1"/>
</dbReference>
<protein>
    <submittedName>
        <fullName evidence="9">Osmoprotectant uptake system permease</fullName>
    </submittedName>
</protein>
<dbReference type="RefSeq" id="WP_048278958.1">
    <property type="nucleotide sequence ID" value="NZ_LDZF01000009.1"/>
</dbReference>
<dbReference type="GO" id="GO:0031460">
    <property type="term" value="P:glycine betaine transport"/>
    <property type="evidence" value="ECO:0007669"/>
    <property type="project" value="UniProtKB-ARBA"/>
</dbReference>
<dbReference type="FunFam" id="1.10.3720.10:FF:000001">
    <property type="entry name" value="Glycine betaine ABC transporter, permease"/>
    <property type="match status" value="1"/>
</dbReference>
<feature type="domain" description="ABC transmembrane type-1" evidence="8">
    <location>
        <begin position="50"/>
        <end position="231"/>
    </location>
</feature>
<dbReference type="SUPFAM" id="SSF161098">
    <property type="entry name" value="MetI-like"/>
    <property type="match status" value="1"/>
</dbReference>
<evidence type="ECO:0000259" key="8">
    <source>
        <dbReference type="PROSITE" id="PS50928"/>
    </source>
</evidence>
<evidence type="ECO:0000313" key="10">
    <source>
        <dbReference type="Proteomes" id="UP000036196"/>
    </source>
</evidence>
<organism evidence="9 10">
    <name type="scientific">Pluralibacter gergoviae</name>
    <name type="common">Enterobacter gergoviae</name>
    <dbReference type="NCBI Taxonomy" id="61647"/>
    <lineage>
        <taxon>Bacteria</taxon>
        <taxon>Pseudomonadati</taxon>
        <taxon>Pseudomonadota</taxon>
        <taxon>Gammaproteobacteria</taxon>
        <taxon>Enterobacterales</taxon>
        <taxon>Enterobacteriaceae</taxon>
        <taxon>Pluralibacter</taxon>
    </lineage>
</organism>
<reference evidence="9 10" key="1">
    <citation type="submission" date="2015-05" db="EMBL/GenBank/DDBJ databases">
        <title>Genome sequences of Pluralibacter gergoviae.</title>
        <authorList>
            <person name="Greninger A.L."/>
            <person name="Miller S."/>
        </authorList>
    </citation>
    <scope>NUCLEOTIDE SEQUENCE [LARGE SCALE GENOMIC DNA]</scope>
    <source>
        <strain evidence="9 10">JS81F13</strain>
    </source>
</reference>
<name>A0A0J5L6R0_PLUGE</name>
<feature type="transmembrane region" description="Helical" evidence="7">
    <location>
        <begin position="54"/>
        <end position="75"/>
    </location>
</feature>
<feature type="transmembrane region" description="Helical" evidence="7">
    <location>
        <begin position="87"/>
        <end position="111"/>
    </location>
</feature>
<dbReference type="EMBL" id="LDZF01000009">
    <property type="protein sequence ID" value="KMK13949.1"/>
    <property type="molecule type" value="Genomic_DNA"/>
</dbReference>
<sequence>MRWLRDPLCWLLVLFAALLFLLPYSGPLFSALFPELPRPVYQQQSFWSLTLAHFWLVGASSLVAIVIGIGAGVAVTRPAGREFRPLAETLAAMGQTFPPVAVLALAVPVMGFGQQPAIVALTLYGILPVLQGTLAGLGAVPRSVLEVAKGMGMSGGQRLWKVELPLAAPVMLAGIRTSVIVNIGTATIASTVGANTLGTPIIIGLSGFNTAYVIQGAILVALAAIIVDRLFERLAGRFSRHRRER</sequence>
<evidence type="ECO:0000256" key="4">
    <source>
        <dbReference type="ARBA" id="ARBA00022692"/>
    </source>
</evidence>
<dbReference type="STRING" id="61647.LG71_12635"/>